<accession>A0ACB8R313</accession>
<keyword evidence="2" id="KW-1185">Reference proteome</keyword>
<evidence type="ECO:0000313" key="1">
    <source>
        <dbReference type="EMBL" id="KAI0037936.1"/>
    </source>
</evidence>
<reference evidence="1" key="2">
    <citation type="journal article" date="2022" name="New Phytol.">
        <title>Evolutionary transition to the ectomycorrhizal habit in the genomes of a hyperdiverse lineage of mushroom-forming fungi.</title>
        <authorList>
            <person name="Looney B."/>
            <person name="Miyauchi S."/>
            <person name="Morin E."/>
            <person name="Drula E."/>
            <person name="Courty P.E."/>
            <person name="Kohler A."/>
            <person name="Kuo A."/>
            <person name="LaButti K."/>
            <person name="Pangilinan J."/>
            <person name="Lipzen A."/>
            <person name="Riley R."/>
            <person name="Andreopoulos W."/>
            <person name="He G."/>
            <person name="Johnson J."/>
            <person name="Nolan M."/>
            <person name="Tritt A."/>
            <person name="Barry K.W."/>
            <person name="Grigoriev I.V."/>
            <person name="Nagy L.G."/>
            <person name="Hibbett D."/>
            <person name="Henrissat B."/>
            <person name="Matheny P.B."/>
            <person name="Labbe J."/>
            <person name="Martin F.M."/>
        </authorList>
    </citation>
    <scope>NUCLEOTIDE SEQUENCE</scope>
    <source>
        <strain evidence="1">FP105234-sp</strain>
    </source>
</reference>
<sequence length="902" mass="94020">MDAASAADTVATRALLDAQQALLAGMARDATAEPQLALLRPQVRQFMRTYHDARDRGVTFSSAARARYYALEEAVRPPHSALDDEEEDDNHLVDAPPTASPPARRIATPSPAAVAGSRAEGAEAEARPARTGRPRARRVPANRAEVVLPRAVPPPSPTSAQGARHAARATASTAPASAKVAGKRRASRSPAPTSSPRAPSRSRSVRGRPAKKGRPTPASVAPSPSRRSFSSPSPPVGLDDSLSEAVDEDGDPMFHKSDCRPTNTERYAGERLKTATRCATNFKQGPKRCEFKPHRPSKCIRCRAQRKSCAGAVLADGTRPLAPPPRSNRGRSGRSRAASRAPRSRSAPRAAAMSSTARLLEDLLASANSMDPPRRARELLAEVLSSVDADVGRFESLPAADRFPEGAESIALVQAELDASRTVLLTWPHRHDRLLLRWAQLTHRYGARDTSDVPGSDGAPSPSPPGSPVAGPSAVHAPDSPTIATIPPSSVAASTPGDPADSDDDRDELAAPDQSPSPDAVEDNNAAGGASPASVAGPSGAATDQSHEDVEDEDEDEDEDDEDDEDDEVEAKDDGDDVVVQPSDGAADAEDEEDEADAGVAVAEGDDAAEDEESSEAAAEEGAASAEAVAMDTDEYGPVKDRPVHIAQDVLSSVDADVGRFESLPAADRFPEGAESIALVQAELDASRTVLLTWPHRHDRLLLRWAQLTHRYGARDTSDVPGSDGAPSPSPPGSPVAGPSVAHAPDSPTIATIPPSSVAASTPGDPADSDDDHDELAAPDPSPSPDAVEDNNAEGVASPASVAGPSGAATDQSHEDEEDEDEDKDEDDNDDDDDEVEAQDDGDDDAVQPSDGAADAEDEEDEADAGVAVAEGEEVAEDEESSEAAAEEVATSAEAVAMDVDE</sequence>
<comment type="caution">
    <text evidence="1">The sequence shown here is derived from an EMBL/GenBank/DDBJ whole genome shotgun (WGS) entry which is preliminary data.</text>
</comment>
<proteinExistence type="predicted"/>
<protein>
    <submittedName>
        <fullName evidence="1">Uncharacterized protein</fullName>
    </submittedName>
</protein>
<gene>
    <name evidence="1" type="ORF">FA95DRAFT_1578503</name>
</gene>
<organism evidence="1 2">
    <name type="scientific">Auriscalpium vulgare</name>
    <dbReference type="NCBI Taxonomy" id="40419"/>
    <lineage>
        <taxon>Eukaryota</taxon>
        <taxon>Fungi</taxon>
        <taxon>Dikarya</taxon>
        <taxon>Basidiomycota</taxon>
        <taxon>Agaricomycotina</taxon>
        <taxon>Agaricomycetes</taxon>
        <taxon>Russulales</taxon>
        <taxon>Auriscalpiaceae</taxon>
        <taxon>Auriscalpium</taxon>
    </lineage>
</organism>
<evidence type="ECO:0000313" key="2">
    <source>
        <dbReference type="Proteomes" id="UP000814033"/>
    </source>
</evidence>
<reference evidence="1" key="1">
    <citation type="submission" date="2021-02" db="EMBL/GenBank/DDBJ databases">
        <authorList>
            <consortium name="DOE Joint Genome Institute"/>
            <person name="Ahrendt S."/>
            <person name="Looney B.P."/>
            <person name="Miyauchi S."/>
            <person name="Morin E."/>
            <person name="Drula E."/>
            <person name="Courty P.E."/>
            <person name="Chicoki N."/>
            <person name="Fauchery L."/>
            <person name="Kohler A."/>
            <person name="Kuo A."/>
            <person name="Labutti K."/>
            <person name="Pangilinan J."/>
            <person name="Lipzen A."/>
            <person name="Riley R."/>
            <person name="Andreopoulos W."/>
            <person name="He G."/>
            <person name="Johnson J."/>
            <person name="Barry K.W."/>
            <person name="Grigoriev I.V."/>
            <person name="Nagy L."/>
            <person name="Hibbett D."/>
            <person name="Henrissat B."/>
            <person name="Matheny P.B."/>
            <person name="Labbe J."/>
            <person name="Martin F."/>
        </authorList>
    </citation>
    <scope>NUCLEOTIDE SEQUENCE</scope>
    <source>
        <strain evidence="1">FP105234-sp</strain>
    </source>
</reference>
<dbReference type="EMBL" id="MU276652">
    <property type="protein sequence ID" value="KAI0037936.1"/>
    <property type="molecule type" value="Genomic_DNA"/>
</dbReference>
<dbReference type="Proteomes" id="UP000814033">
    <property type="component" value="Unassembled WGS sequence"/>
</dbReference>
<name>A0ACB8R313_9AGAM</name>